<evidence type="ECO:0000256" key="5">
    <source>
        <dbReference type="ARBA" id="ARBA00022840"/>
    </source>
</evidence>
<evidence type="ECO:0000256" key="8">
    <source>
        <dbReference type="RuleBase" id="RU363037"/>
    </source>
</evidence>
<dbReference type="HAMAP" id="MF_01428">
    <property type="entry name" value="Glu_Q_tRNA_synth"/>
    <property type="match status" value="1"/>
</dbReference>
<evidence type="ECO:0000256" key="2">
    <source>
        <dbReference type="ARBA" id="ARBA00022723"/>
    </source>
</evidence>
<dbReference type="Proteomes" id="UP000029273">
    <property type="component" value="Unassembled WGS sequence"/>
</dbReference>
<dbReference type="GO" id="GO:0004818">
    <property type="term" value="F:glutamate-tRNA ligase activity"/>
    <property type="evidence" value="ECO:0007669"/>
    <property type="project" value="TreeGrafter"/>
</dbReference>
<comment type="caution">
    <text evidence="11">The sequence shown here is derived from an EMBL/GenBank/DDBJ whole genome shotgun (WGS) entry which is preliminary data.</text>
</comment>
<feature type="binding site" evidence="7">
    <location>
        <position position="144"/>
    </location>
    <ligand>
        <name>Zn(2+)</name>
        <dbReference type="ChEBI" id="CHEBI:29105"/>
    </ligand>
</feature>
<dbReference type="EMBL" id="JQSG02000001">
    <property type="protein sequence ID" value="OBS10923.1"/>
    <property type="molecule type" value="Genomic_DNA"/>
</dbReference>
<dbReference type="AlphaFoldDB" id="A0A1A6C8M8"/>
<dbReference type="InterPro" id="IPR022380">
    <property type="entry name" value="Glu-Q_tRNA(Asp)_Synthase"/>
</dbReference>
<keyword evidence="5 7" id="KW-0067">ATP-binding</keyword>
<sequence length="327" mass="35862">MTSPDAGAPGNRAARAEASINHTSEPARPRAYRGRFAPSPSGPLHLGSLATALASRLEAIRHQGEWLLRIENIDPPREVPGAASAILRTLEQHGFAWDGPVVYQRDRTSAYADAAECLLSERLAYPCACTRRDLIRNHQGLPHYPGTCRTGLPPGRRARALRVLTHDRPIGFDDRLQGWHAAYLESEGGDFVIKRADGYYAYQLAVVVDDAWQGISDVVRGIDLLESTPRQRHLQDCLGLLAPRYAHLPLVVGREGTKLSKSAGAAALDTGCPGENLWRALWALGQQPPRELRTGEPRDLWAWAGEHWALDALRGVTTCSAPIHPNQ</sequence>
<proteinExistence type="inferred from homology"/>
<evidence type="ECO:0000256" key="1">
    <source>
        <dbReference type="ARBA" id="ARBA00022598"/>
    </source>
</evidence>
<evidence type="ECO:0000259" key="10">
    <source>
        <dbReference type="Pfam" id="PF00749"/>
    </source>
</evidence>
<evidence type="ECO:0000256" key="3">
    <source>
        <dbReference type="ARBA" id="ARBA00022741"/>
    </source>
</evidence>
<organism evidence="11 12">
    <name type="scientific">Acidihalobacter prosperus</name>
    <dbReference type="NCBI Taxonomy" id="160660"/>
    <lineage>
        <taxon>Bacteria</taxon>
        <taxon>Pseudomonadati</taxon>
        <taxon>Pseudomonadota</taxon>
        <taxon>Gammaproteobacteria</taxon>
        <taxon>Chromatiales</taxon>
        <taxon>Ectothiorhodospiraceae</taxon>
        <taxon>Acidihalobacter</taxon>
    </lineage>
</organism>
<dbReference type="RefSeq" id="WP_236717238.1">
    <property type="nucleotide sequence ID" value="NZ_JQSG02000001.1"/>
</dbReference>
<evidence type="ECO:0000256" key="6">
    <source>
        <dbReference type="ARBA" id="ARBA00023146"/>
    </source>
</evidence>
<dbReference type="InterPro" id="IPR000924">
    <property type="entry name" value="Glu/Gln-tRNA-synth"/>
</dbReference>
<keyword evidence="4 7" id="KW-0862">Zinc</keyword>
<dbReference type="PRINTS" id="PR00987">
    <property type="entry name" value="TRNASYNTHGLU"/>
</dbReference>
<accession>A0A1A6C8M8</accession>
<evidence type="ECO:0000313" key="12">
    <source>
        <dbReference type="Proteomes" id="UP000029273"/>
    </source>
</evidence>
<keyword evidence="12" id="KW-1185">Reference proteome</keyword>
<dbReference type="NCBIfam" id="TIGR03838">
    <property type="entry name" value="queuosine_YadB"/>
    <property type="match status" value="1"/>
</dbReference>
<comment type="function">
    <text evidence="7">Catalyzes the tRNA-independent activation of glutamate in presence of ATP and the subsequent transfer of glutamate onto a tRNA(Asp). Glutamate is transferred on the 2-amino-5-(4,5-dihydroxy-2-cyclopenten-1-yl) moiety of the queuosine in the wobble position of the QUC anticodon.</text>
</comment>
<feature type="binding site" evidence="7">
    <location>
        <position position="220"/>
    </location>
    <ligand>
        <name>L-glutamate</name>
        <dbReference type="ChEBI" id="CHEBI:29985"/>
    </ligand>
</feature>
<feature type="binding site" evidence="7">
    <location>
        <position position="202"/>
    </location>
    <ligand>
        <name>L-glutamate</name>
        <dbReference type="ChEBI" id="CHEBI:29985"/>
    </ligand>
</feature>
<feature type="domain" description="Glutamyl/glutaminyl-tRNA synthetase class Ib catalytic" evidence="10">
    <location>
        <begin position="33"/>
        <end position="266"/>
    </location>
</feature>
<protein>
    <recommendedName>
        <fullName evidence="7">Glutamyl-Q tRNA(Asp) synthetase</fullName>
        <shortName evidence="7">Glu-Q-RSs</shortName>
        <ecNumber evidence="7">6.1.1.-</ecNumber>
    </recommendedName>
</protein>
<dbReference type="Gene3D" id="3.40.50.620">
    <property type="entry name" value="HUPs"/>
    <property type="match status" value="1"/>
</dbReference>
<evidence type="ECO:0000256" key="7">
    <source>
        <dbReference type="HAMAP-Rule" id="MF_01428"/>
    </source>
</evidence>
<dbReference type="SUPFAM" id="SSF52374">
    <property type="entry name" value="Nucleotidylyl transferase"/>
    <property type="match status" value="1"/>
</dbReference>
<dbReference type="InterPro" id="IPR020058">
    <property type="entry name" value="Glu/Gln-tRNA-synth_Ib_cat-dom"/>
</dbReference>
<feature type="short sequence motif" description="'HIGH' region" evidence="7">
    <location>
        <begin position="38"/>
        <end position="48"/>
    </location>
</feature>
<feature type="binding site" evidence="7">
    <location>
        <position position="127"/>
    </location>
    <ligand>
        <name>Zn(2+)</name>
        <dbReference type="ChEBI" id="CHEBI:29105"/>
    </ligand>
</feature>
<dbReference type="NCBIfam" id="NF004314">
    <property type="entry name" value="PRK05710.1-3"/>
    <property type="match status" value="1"/>
</dbReference>
<keyword evidence="6 7" id="KW-0030">Aminoacyl-tRNA synthetase</keyword>
<dbReference type="EC" id="6.1.1.-" evidence="7"/>
<dbReference type="GO" id="GO:0008270">
    <property type="term" value="F:zinc ion binding"/>
    <property type="evidence" value="ECO:0007669"/>
    <property type="project" value="UniProtKB-UniRule"/>
</dbReference>
<evidence type="ECO:0000256" key="4">
    <source>
        <dbReference type="ARBA" id="ARBA00022833"/>
    </source>
</evidence>
<comment type="cofactor">
    <cofactor evidence="7">
        <name>Zn(2+)</name>
        <dbReference type="ChEBI" id="CHEBI:29105"/>
    </cofactor>
    <text evidence="7">Binds 1 zinc ion per subunit.</text>
</comment>
<dbReference type="PANTHER" id="PTHR43311">
    <property type="entry name" value="GLUTAMATE--TRNA LIGASE"/>
    <property type="match status" value="1"/>
</dbReference>
<comment type="similarity">
    <text evidence="7">Belongs to the class-I aminoacyl-tRNA synthetase family. GluQ subfamily.</text>
</comment>
<evidence type="ECO:0000256" key="9">
    <source>
        <dbReference type="SAM" id="MobiDB-lite"/>
    </source>
</evidence>
<gene>
    <name evidence="7" type="primary">gluQ</name>
    <name evidence="11" type="ORF">Thpro_020639</name>
</gene>
<reference evidence="11 12" key="1">
    <citation type="journal article" date="2014" name="Genome Announc.">
        <title>Draft Genome Sequence of the Iron-Oxidizing, Acidophilic, and Halotolerant 'Thiobacillus prosperus' Type Strain DSM 5130.</title>
        <authorList>
            <person name="Ossandon F.J."/>
            <person name="Cardenas J.P."/>
            <person name="Corbett M."/>
            <person name="Quatrini R."/>
            <person name="Holmes D.S."/>
            <person name="Watkin E."/>
        </authorList>
    </citation>
    <scope>NUCLEOTIDE SEQUENCE [LARGE SCALE GENOMIC DNA]</scope>
    <source>
        <strain evidence="11 12">DSM 5130</strain>
    </source>
</reference>
<dbReference type="GO" id="GO:0006400">
    <property type="term" value="P:tRNA modification"/>
    <property type="evidence" value="ECO:0007669"/>
    <property type="project" value="InterPro"/>
</dbReference>
<feature type="binding site" evidence="7">
    <location>
        <position position="148"/>
    </location>
    <ligand>
        <name>Zn(2+)</name>
        <dbReference type="ChEBI" id="CHEBI:29105"/>
    </ligand>
</feature>
<name>A0A1A6C8M8_9GAMM</name>
<keyword evidence="8" id="KW-0648">Protein biosynthesis</keyword>
<dbReference type="GO" id="GO:0005829">
    <property type="term" value="C:cytosol"/>
    <property type="evidence" value="ECO:0007669"/>
    <property type="project" value="TreeGrafter"/>
</dbReference>
<evidence type="ECO:0000313" key="11">
    <source>
        <dbReference type="EMBL" id="OBS10923.1"/>
    </source>
</evidence>
<dbReference type="PANTHER" id="PTHR43311:SF1">
    <property type="entry name" value="GLUTAMYL-Q TRNA(ASP) SYNTHETASE"/>
    <property type="match status" value="1"/>
</dbReference>
<feature type="short sequence motif" description="'KMSKS' region" evidence="7">
    <location>
        <begin position="258"/>
        <end position="262"/>
    </location>
</feature>
<feature type="binding site" evidence="7">
    <location>
        <position position="261"/>
    </location>
    <ligand>
        <name>ATP</name>
        <dbReference type="ChEBI" id="CHEBI:30616"/>
    </ligand>
</feature>
<dbReference type="InterPro" id="IPR014729">
    <property type="entry name" value="Rossmann-like_a/b/a_fold"/>
</dbReference>
<dbReference type="GO" id="GO:0005524">
    <property type="term" value="F:ATP binding"/>
    <property type="evidence" value="ECO:0007669"/>
    <property type="project" value="UniProtKB-KW"/>
</dbReference>
<dbReference type="Pfam" id="PF00749">
    <property type="entry name" value="tRNA-synt_1c"/>
    <property type="match status" value="1"/>
</dbReference>
<feature type="binding site" evidence="7">
    <location>
        <begin position="35"/>
        <end position="39"/>
    </location>
    <ligand>
        <name>L-glutamate</name>
        <dbReference type="ChEBI" id="CHEBI:29985"/>
    </ligand>
</feature>
<keyword evidence="3 7" id="KW-0547">Nucleotide-binding</keyword>
<feature type="region of interest" description="Disordered" evidence="9">
    <location>
        <begin position="1"/>
        <end position="33"/>
    </location>
</feature>
<keyword evidence="2 7" id="KW-0479">Metal-binding</keyword>
<feature type="binding site" evidence="7">
    <location>
        <position position="129"/>
    </location>
    <ligand>
        <name>Zn(2+)</name>
        <dbReference type="ChEBI" id="CHEBI:29105"/>
    </ligand>
</feature>
<dbReference type="GO" id="GO:0006424">
    <property type="term" value="P:glutamyl-tRNA aminoacylation"/>
    <property type="evidence" value="ECO:0007669"/>
    <property type="project" value="InterPro"/>
</dbReference>
<dbReference type="InterPro" id="IPR049940">
    <property type="entry name" value="GluQ/Sye"/>
</dbReference>
<keyword evidence="1 7" id="KW-0436">Ligase</keyword>
<feature type="binding site" evidence="7">
    <location>
        <position position="71"/>
    </location>
    <ligand>
        <name>L-glutamate</name>
        <dbReference type="ChEBI" id="CHEBI:29985"/>
    </ligand>
</feature>